<dbReference type="EMBL" id="JAAVTK010000014">
    <property type="protein sequence ID" value="NKI91241.1"/>
    <property type="molecule type" value="Genomic_DNA"/>
</dbReference>
<dbReference type="Proteomes" id="UP000717634">
    <property type="component" value="Unassembled WGS sequence"/>
</dbReference>
<organism evidence="1 2">
    <name type="scientific">Hymenobacter artigasi</name>
    <dbReference type="NCBI Taxonomy" id="2719616"/>
    <lineage>
        <taxon>Bacteria</taxon>
        <taxon>Pseudomonadati</taxon>
        <taxon>Bacteroidota</taxon>
        <taxon>Cytophagia</taxon>
        <taxon>Cytophagales</taxon>
        <taxon>Hymenobacteraceae</taxon>
        <taxon>Hymenobacter</taxon>
    </lineage>
</organism>
<evidence type="ECO:0000313" key="1">
    <source>
        <dbReference type="EMBL" id="NKI91241.1"/>
    </source>
</evidence>
<evidence type="ECO:0008006" key="3">
    <source>
        <dbReference type="Google" id="ProtNLM"/>
    </source>
</evidence>
<proteinExistence type="predicted"/>
<reference evidence="1 2" key="1">
    <citation type="submission" date="2020-03" db="EMBL/GenBank/DDBJ databases">
        <title>Genomic Encyclopedia of Type Strains, Phase IV (KMG-V): Genome sequencing to study the core and pangenomes of soil and plant-associated prokaryotes.</title>
        <authorList>
            <person name="Whitman W."/>
        </authorList>
    </citation>
    <scope>NUCLEOTIDE SEQUENCE [LARGE SCALE GENOMIC DNA]</scope>
    <source>
        <strain evidence="1 2">1B</strain>
    </source>
</reference>
<comment type="caution">
    <text evidence="1">The sequence shown here is derived from an EMBL/GenBank/DDBJ whole genome shotgun (WGS) entry which is preliminary data.</text>
</comment>
<evidence type="ECO:0000313" key="2">
    <source>
        <dbReference type="Proteomes" id="UP000717634"/>
    </source>
</evidence>
<gene>
    <name evidence="1" type="ORF">HBN54_003857</name>
</gene>
<protein>
    <recommendedName>
        <fullName evidence="3">Histidine phosphatase family protein</fullName>
    </recommendedName>
</protein>
<keyword evidence="2" id="KW-1185">Reference proteome</keyword>
<accession>A0ABX1HQ68</accession>
<dbReference type="RefSeq" id="WP_168674813.1">
    <property type="nucleotide sequence ID" value="NZ_JAAVTK010000014.1"/>
</dbReference>
<sequence>MPKLTDSDRARLYLVSKLPPFAPKAPVVPPASVLRIVIIRHGEKPAEGDNLSCAGLNRALALPAVLNQLMPSPPNLTFVPVIGTNDKDTTRVRMLQTVMPYAVQHNLTINSDFMVANTKAFARQLRQLRGTVLVVWEHNSIVEIAQDLGLEDVSDWPDTDFDSIWTISFSGGGAKGKAKRPVLSRSRQHIRPSAICPGQGT</sequence>
<name>A0ABX1HQ68_9BACT</name>